<dbReference type="PANTHER" id="PTHR43000">
    <property type="entry name" value="DTDP-D-GLUCOSE 4,6-DEHYDRATASE-RELATED"/>
    <property type="match status" value="1"/>
</dbReference>
<dbReference type="AlphaFoldDB" id="B0SY95"/>
<dbReference type="Gene3D" id="3.90.25.10">
    <property type="entry name" value="UDP-galactose 4-epimerase, domain 1"/>
    <property type="match status" value="1"/>
</dbReference>
<dbReference type="Pfam" id="PF16363">
    <property type="entry name" value="GDP_Man_Dehyd"/>
    <property type="match status" value="1"/>
</dbReference>
<dbReference type="InterPro" id="IPR036291">
    <property type="entry name" value="NAD(P)-bd_dom_sf"/>
</dbReference>
<name>B0SY95_CAUSK</name>
<evidence type="ECO:0000259" key="1">
    <source>
        <dbReference type="Pfam" id="PF16363"/>
    </source>
</evidence>
<feature type="domain" description="NAD(P)-binding" evidence="1">
    <location>
        <begin position="16"/>
        <end position="326"/>
    </location>
</feature>
<dbReference type="InterPro" id="IPR013445">
    <property type="entry name" value="CDP_4_6_deHydtase"/>
</dbReference>
<accession>B0SY95</accession>
<evidence type="ECO:0000313" key="2">
    <source>
        <dbReference type="EMBL" id="ABZ71842.1"/>
    </source>
</evidence>
<dbReference type="eggNOG" id="COG0451">
    <property type="taxonomic scope" value="Bacteria"/>
</dbReference>
<organism evidence="2">
    <name type="scientific">Caulobacter sp. (strain K31)</name>
    <dbReference type="NCBI Taxonomy" id="366602"/>
    <lineage>
        <taxon>Bacteria</taxon>
        <taxon>Pseudomonadati</taxon>
        <taxon>Pseudomonadota</taxon>
        <taxon>Alphaproteobacteria</taxon>
        <taxon>Caulobacterales</taxon>
        <taxon>Caulobacteraceae</taxon>
        <taxon>Caulobacter</taxon>
    </lineage>
</organism>
<dbReference type="InterPro" id="IPR016040">
    <property type="entry name" value="NAD(P)-bd_dom"/>
</dbReference>
<dbReference type="Gene3D" id="3.40.50.720">
    <property type="entry name" value="NAD(P)-binding Rossmann-like Domain"/>
    <property type="match status" value="1"/>
</dbReference>
<dbReference type="NCBIfam" id="TIGR02622">
    <property type="entry name" value="CDP_4_6_dhtase"/>
    <property type="match status" value="1"/>
</dbReference>
<dbReference type="KEGG" id="cak:Caul_2715"/>
<sequence length="366" mass="39390">MTIGIDEDFWRGRRVLLTGHTGFKGGWMALWLERLGATVRGVALPPDTEPNLFDAARIGDGLDSVIADVRDPHAVAAAVLDFTPSVVLHMAAQPLVRRSYDEPRETFATNLMGTVNLLDAVRRLPRPATTLIVTTDKVYENLEHGQPYREGDRLGGRDPYSASKACAELAVRAYFAAYLGPAGAAVGVARAGNVIGGGDWSRDRLLPDILSAFARGEPAILRNPGAIRPWQHVLEPLHGYLLAIQALAASPEAGLRAWNFGPEADGARSVGAVARLAADAWGEGARLVEQVDPNAPHEARLLTLSSDLAKAELGWRPRLDLETAIALTTDWWRGVLAGRDARAASLEQIDRYVGRGVSASRPVAAR</sequence>
<dbReference type="STRING" id="366602.Caul_2715"/>
<dbReference type="OrthoDB" id="9779041at2"/>
<reference evidence="2" key="1">
    <citation type="submission" date="2008-01" db="EMBL/GenBank/DDBJ databases">
        <title>Complete sequence of chromosome of Caulobacter sp. K31.</title>
        <authorList>
            <consortium name="US DOE Joint Genome Institute"/>
            <person name="Copeland A."/>
            <person name="Lucas S."/>
            <person name="Lapidus A."/>
            <person name="Barry K."/>
            <person name="Glavina del Rio T."/>
            <person name="Dalin E."/>
            <person name="Tice H."/>
            <person name="Pitluck S."/>
            <person name="Bruce D."/>
            <person name="Goodwin L."/>
            <person name="Thompson L.S."/>
            <person name="Brettin T."/>
            <person name="Detter J.C."/>
            <person name="Han C."/>
            <person name="Schmutz J."/>
            <person name="Larimer F."/>
            <person name="Land M."/>
            <person name="Hauser L."/>
            <person name="Kyrpides N."/>
            <person name="Kim E."/>
            <person name="Stephens C."/>
            <person name="Richardson P."/>
        </authorList>
    </citation>
    <scope>NUCLEOTIDE SEQUENCE [LARGE SCALE GENOMIC DNA]</scope>
    <source>
        <strain evidence="2">K31</strain>
    </source>
</reference>
<dbReference type="SUPFAM" id="SSF51735">
    <property type="entry name" value="NAD(P)-binding Rossmann-fold domains"/>
    <property type="match status" value="1"/>
</dbReference>
<proteinExistence type="predicted"/>
<dbReference type="EMBL" id="CP000927">
    <property type="protein sequence ID" value="ABZ71842.1"/>
    <property type="molecule type" value="Genomic_DNA"/>
</dbReference>
<protein>
    <submittedName>
        <fullName evidence="2">CDP-glucose 4,6-dehydratase</fullName>
    </submittedName>
</protein>
<gene>
    <name evidence="2" type="ordered locus">Caul_2715</name>
</gene>
<dbReference type="HOGENOM" id="CLU_007383_1_7_5"/>